<dbReference type="InterPro" id="IPR027417">
    <property type="entry name" value="P-loop_NTPase"/>
</dbReference>
<keyword evidence="2 5" id="KW-0863">Zinc-finger</keyword>
<protein>
    <recommendedName>
        <fullName evidence="10">RING-type domain-containing protein</fullName>
    </recommendedName>
</protein>
<dbReference type="GO" id="GO:0000209">
    <property type="term" value="P:protein polyubiquitination"/>
    <property type="evidence" value="ECO:0007669"/>
    <property type="project" value="TreeGrafter"/>
</dbReference>
<dbReference type="Pfam" id="PF00176">
    <property type="entry name" value="SNF2-rel_dom"/>
    <property type="match status" value="1"/>
</dbReference>
<feature type="region of interest" description="Disordered" evidence="6">
    <location>
        <begin position="508"/>
        <end position="528"/>
    </location>
</feature>
<feature type="non-terminal residue" evidence="9">
    <location>
        <position position="1"/>
    </location>
</feature>
<keyword evidence="1" id="KW-0479">Metal-binding</keyword>
<dbReference type="AlphaFoldDB" id="A0A1B6H2H3"/>
<evidence type="ECO:0000256" key="2">
    <source>
        <dbReference type="ARBA" id="ARBA00022771"/>
    </source>
</evidence>
<dbReference type="EMBL" id="GECZ01000931">
    <property type="protein sequence ID" value="JAS68838.1"/>
    <property type="molecule type" value="Transcribed_RNA"/>
</dbReference>
<dbReference type="Pfam" id="PF00271">
    <property type="entry name" value="Helicase_C"/>
    <property type="match status" value="1"/>
</dbReference>
<dbReference type="InterPro" id="IPR013083">
    <property type="entry name" value="Znf_RING/FYVE/PHD"/>
</dbReference>
<dbReference type="SMART" id="SM00490">
    <property type="entry name" value="HELICc"/>
    <property type="match status" value="1"/>
</dbReference>
<dbReference type="Pfam" id="PF21325">
    <property type="entry name" value="SHPRH_helical-1st"/>
    <property type="match status" value="1"/>
</dbReference>
<feature type="region of interest" description="Disordered" evidence="6">
    <location>
        <begin position="940"/>
        <end position="968"/>
    </location>
</feature>
<name>A0A1B6H2H3_9HEMI</name>
<dbReference type="PROSITE" id="PS50089">
    <property type="entry name" value="ZF_RING_2"/>
    <property type="match status" value="1"/>
</dbReference>
<evidence type="ECO:0000256" key="4">
    <source>
        <dbReference type="ARBA" id="ARBA00022833"/>
    </source>
</evidence>
<dbReference type="InterPro" id="IPR017907">
    <property type="entry name" value="Znf_RING_CS"/>
</dbReference>
<proteinExistence type="predicted"/>
<evidence type="ECO:0000259" key="8">
    <source>
        <dbReference type="PROSITE" id="PS51194"/>
    </source>
</evidence>
<accession>A0A1B6H2H3</accession>
<reference evidence="9" key="1">
    <citation type="submission" date="2015-11" db="EMBL/GenBank/DDBJ databases">
        <title>De novo transcriptome assembly of four potential Pierce s Disease insect vectors from Arizona vineyards.</title>
        <authorList>
            <person name="Tassone E.E."/>
        </authorList>
    </citation>
    <scope>NUCLEOTIDE SEQUENCE</scope>
</reference>
<dbReference type="PROSITE" id="PS51194">
    <property type="entry name" value="HELICASE_CTER"/>
    <property type="match status" value="1"/>
</dbReference>
<dbReference type="GO" id="GO:0005524">
    <property type="term" value="F:ATP binding"/>
    <property type="evidence" value="ECO:0007669"/>
    <property type="project" value="InterPro"/>
</dbReference>
<dbReference type="SMART" id="SM00184">
    <property type="entry name" value="RING"/>
    <property type="match status" value="1"/>
</dbReference>
<feature type="compositionally biased region" description="Acidic residues" evidence="6">
    <location>
        <begin position="957"/>
        <end position="968"/>
    </location>
</feature>
<gene>
    <name evidence="9" type="ORF">g.25137</name>
</gene>
<evidence type="ECO:0008006" key="10">
    <source>
        <dbReference type="Google" id="ProtNLM"/>
    </source>
</evidence>
<dbReference type="InterPro" id="IPR018957">
    <property type="entry name" value="Znf_C3HC4_RING-type"/>
</dbReference>
<evidence type="ECO:0000256" key="3">
    <source>
        <dbReference type="ARBA" id="ARBA00022801"/>
    </source>
</evidence>
<dbReference type="Gene3D" id="3.40.50.300">
    <property type="entry name" value="P-loop containing nucleotide triphosphate hydrolases"/>
    <property type="match status" value="1"/>
</dbReference>
<evidence type="ECO:0000256" key="6">
    <source>
        <dbReference type="SAM" id="MobiDB-lite"/>
    </source>
</evidence>
<dbReference type="GO" id="GO:0008270">
    <property type="term" value="F:zinc ion binding"/>
    <property type="evidence" value="ECO:0007669"/>
    <property type="project" value="UniProtKB-KW"/>
</dbReference>
<dbReference type="Gene3D" id="3.40.50.10810">
    <property type="entry name" value="Tandem AAA-ATPase domain"/>
    <property type="match status" value="1"/>
</dbReference>
<dbReference type="SUPFAM" id="SSF52540">
    <property type="entry name" value="P-loop containing nucleoside triphosphate hydrolases"/>
    <property type="match status" value="2"/>
</dbReference>
<dbReference type="InterPro" id="IPR001841">
    <property type="entry name" value="Znf_RING"/>
</dbReference>
<feature type="domain" description="Helicase C-terminal" evidence="8">
    <location>
        <begin position="772"/>
        <end position="941"/>
    </location>
</feature>
<evidence type="ECO:0000259" key="7">
    <source>
        <dbReference type="PROSITE" id="PS50089"/>
    </source>
</evidence>
<dbReference type="InterPro" id="IPR049730">
    <property type="entry name" value="SNF2/RAD54-like_C"/>
</dbReference>
<dbReference type="Pfam" id="PF00097">
    <property type="entry name" value="zf-C3HC4"/>
    <property type="match status" value="1"/>
</dbReference>
<keyword evidence="3" id="KW-0378">Hydrolase</keyword>
<evidence type="ECO:0000313" key="9">
    <source>
        <dbReference type="EMBL" id="JAS68838.1"/>
    </source>
</evidence>
<feature type="non-terminal residue" evidence="9">
    <location>
        <position position="968"/>
    </location>
</feature>
<evidence type="ECO:0000256" key="5">
    <source>
        <dbReference type="PROSITE-ProRule" id="PRU00175"/>
    </source>
</evidence>
<feature type="domain" description="RING-type" evidence="7">
    <location>
        <begin position="695"/>
        <end position="737"/>
    </location>
</feature>
<dbReference type="GO" id="GO:0061630">
    <property type="term" value="F:ubiquitin protein ligase activity"/>
    <property type="evidence" value="ECO:0007669"/>
    <property type="project" value="TreeGrafter"/>
</dbReference>
<dbReference type="GO" id="GO:0016787">
    <property type="term" value="F:hydrolase activity"/>
    <property type="evidence" value="ECO:0007669"/>
    <property type="project" value="UniProtKB-KW"/>
</dbReference>
<dbReference type="GO" id="GO:0006974">
    <property type="term" value="P:DNA damage response"/>
    <property type="evidence" value="ECO:0007669"/>
    <property type="project" value="TreeGrafter"/>
</dbReference>
<dbReference type="PANTHER" id="PTHR45865:SF1">
    <property type="entry name" value="E3 UBIQUITIN-PROTEIN LIGASE SHPRH"/>
    <property type="match status" value="1"/>
</dbReference>
<organism evidence="9">
    <name type="scientific">Cuerna arida</name>
    <dbReference type="NCBI Taxonomy" id="1464854"/>
    <lineage>
        <taxon>Eukaryota</taxon>
        <taxon>Metazoa</taxon>
        <taxon>Ecdysozoa</taxon>
        <taxon>Arthropoda</taxon>
        <taxon>Hexapoda</taxon>
        <taxon>Insecta</taxon>
        <taxon>Pterygota</taxon>
        <taxon>Neoptera</taxon>
        <taxon>Paraneoptera</taxon>
        <taxon>Hemiptera</taxon>
        <taxon>Auchenorrhyncha</taxon>
        <taxon>Membracoidea</taxon>
        <taxon>Cicadellidae</taxon>
        <taxon>Cicadellinae</taxon>
        <taxon>Proconiini</taxon>
        <taxon>Cuerna</taxon>
    </lineage>
</organism>
<dbReference type="InterPro" id="IPR000330">
    <property type="entry name" value="SNF2_N"/>
</dbReference>
<dbReference type="InterPro" id="IPR038718">
    <property type="entry name" value="SNF2-like_sf"/>
</dbReference>
<dbReference type="GO" id="GO:0005634">
    <property type="term" value="C:nucleus"/>
    <property type="evidence" value="ECO:0007669"/>
    <property type="project" value="TreeGrafter"/>
</dbReference>
<dbReference type="InterPro" id="IPR048686">
    <property type="entry name" value="SHPRH_helical_1st"/>
</dbReference>
<dbReference type="CDD" id="cd18793">
    <property type="entry name" value="SF2_C_SNF"/>
    <property type="match status" value="1"/>
</dbReference>
<keyword evidence="4" id="KW-0862">Zinc</keyword>
<evidence type="ECO:0000256" key="1">
    <source>
        <dbReference type="ARBA" id="ARBA00022723"/>
    </source>
</evidence>
<dbReference type="InterPro" id="IPR052583">
    <property type="entry name" value="ATP-helicase/E3_Ub-Ligase"/>
</dbReference>
<dbReference type="SUPFAM" id="SSF57850">
    <property type="entry name" value="RING/U-box"/>
    <property type="match status" value="1"/>
</dbReference>
<sequence length="968" mass="110287">LRVLVYEGVRVNGYIQPHDLASYDIVITTYQVLTRELNYTEPVKRNLRHAKRFFAPTSPLLFVHWWRLCLDEAQMVEGSSCRAAEMAKKFTAENKWAVTGTPIQKAVNDLVGLMEFLAGNEYREFLELMSRDWRSLLKLVPRVLWRTQMKDVLAETGVPPQTVDTHLLDFSEVEKYFYQCTHTECSQQFVNRINRFVDLNVTLKSLDRKQISNLLNPLLKLRQACLHPQAVRGKFVSIKKTMRMEDLLRQMVTGARLDAEQALRQLVAALNGIGALHVIRQEWSEAAAAYRAVLHLEQELTGRLKIDSLQRIHTMHNLAEVLDGGYDGVPPTLRDDTMRDDIKALELRYLGKREAPMAGTNERIEQHEMAITEQLEGATLGYSEWWLRTLEWSSDREELLDRVKSAIQLTDAQQKNQYNNLANKLKSLYVVRVEVAKWLAELDRTREEARKWVKLLRGADKDVMAAEALMCHLPQGAPARGRTRCQLCKAENVLKSYEALLFEEKSKEKRKNKKRNLPGSSDWTDDKDMDNKEVADLVGVNVNTFETSKKGGFKASPFEKILKALAAYGRQRQVPAQWTKEAGQHLAILERVKKEFLDLNLMWRQIFDLVDAKDELNMCKMRLRLPCPGEEEEETEKKKRKMGENQHIIALYRVEPELMKLSGEKVQFEALLKKKIGTLCYLENLQKEGAPAAICPVCRNDLTEKWSVLQCGHSICLECLSLILKPQSVSLLCPQCRQPCDIQEVSYVENRPESSSKPQEVKGSYSTKVDAVVSQTLRLIRQQRDVKILVFSAWEKVLDLLAEAYQENSVTFRRMKSGKLKQRQFMKEFKTGDVTVLLLPLRSGAKGLNLVEATHVFLVEPILNPAEELQAVGRVHRIGQTKPTVVHRFIVRETIEERILAAVAASGAEQWSDDCVTLQQLLDLFSSDLDLSLPLVEPGPSVVAVDSDDSGSGNGSESDEEQDTMDGS</sequence>
<dbReference type="InterPro" id="IPR001650">
    <property type="entry name" value="Helicase_C-like"/>
</dbReference>
<dbReference type="PROSITE" id="PS00518">
    <property type="entry name" value="ZF_RING_1"/>
    <property type="match status" value="1"/>
</dbReference>
<dbReference type="PANTHER" id="PTHR45865">
    <property type="entry name" value="E3 UBIQUITIN-PROTEIN LIGASE SHPRH FAMILY MEMBER"/>
    <property type="match status" value="1"/>
</dbReference>
<dbReference type="Gene3D" id="3.30.40.10">
    <property type="entry name" value="Zinc/RING finger domain, C3HC4 (zinc finger)"/>
    <property type="match status" value="1"/>
</dbReference>